<keyword evidence="3" id="KW-0677">Repeat</keyword>
<dbReference type="GO" id="GO:0008061">
    <property type="term" value="F:chitin binding"/>
    <property type="evidence" value="ECO:0007669"/>
    <property type="project" value="UniProtKB-KW"/>
</dbReference>
<dbReference type="PROSITE" id="PS50940">
    <property type="entry name" value="CHIT_BIND_II"/>
    <property type="match status" value="3"/>
</dbReference>
<gene>
    <name evidence="8" type="ORF">DdX_03645</name>
</gene>
<dbReference type="PANTHER" id="PTHR23301">
    <property type="entry name" value="CHITIN BINDING PERITROPHIN-A"/>
    <property type="match status" value="1"/>
</dbReference>
<accession>A0AAD4NCW1</accession>
<dbReference type="GO" id="GO:0005576">
    <property type="term" value="C:extracellular region"/>
    <property type="evidence" value="ECO:0007669"/>
    <property type="project" value="InterPro"/>
</dbReference>
<dbReference type="PANTHER" id="PTHR23301:SF106">
    <property type="entry name" value="CHITIN-BINDING TYPE-2 DOMAIN-CONTAINING PROTEIN-RELATED"/>
    <property type="match status" value="1"/>
</dbReference>
<dbReference type="InterPro" id="IPR002557">
    <property type="entry name" value="Chitin-bd_dom"/>
</dbReference>
<feature type="domain" description="Chitin-binding type-2" evidence="7">
    <location>
        <begin position="629"/>
        <end position="687"/>
    </location>
</feature>
<evidence type="ECO:0000313" key="8">
    <source>
        <dbReference type="EMBL" id="KAI1723485.1"/>
    </source>
</evidence>
<evidence type="ECO:0000256" key="2">
    <source>
        <dbReference type="ARBA" id="ARBA00022729"/>
    </source>
</evidence>
<proteinExistence type="predicted"/>
<dbReference type="EMBL" id="JAKKPZ010000003">
    <property type="protein sequence ID" value="KAI1723485.1"/>
    <property type="molecule type" value="Genomic_DNA"/>
</dbReference>
<evidence type="ECO:0000256" key="1">
    <source>
        <dbReference type="ARBA" id="ARBA00022669"/>
    </source>
</evidence>
<sequence>MVPHELQLCGLNLTDAFRARGVAKPAYSEFAPIHTPVKHDSDNFYGKAHDTPAVSNFKSGQPKVKVEDVFRGIANRGLEHSYEEEHGKTVSEPIPNLIHDKAASVYVEPEKVKIAKEPYESGSVYQNEKQYEHAVVDHEVHDHEHDTHADQSSNEAYHPQQDHDVNVYEKPEQPEKVPEVPIISVYQPIAPTTNRLKPSIKPAKNSTADINTYYFITKPPSSITKPAEAQTTPESNTDQWEAVQFEHYDGVTVPPPKYVNRSSEASQGIHKPISTRNKTGVVFPPKYPLGASPNQVTIPPINRQNSSFGTPQTSYKPIISEKKPEMVSRPSVGKPIVQQGPATANYSMSGRYIVAIPFHTLRRPQQEKKRPNYVDHNPPEQWIKVTAPPPPAITTGSRYVVINATPPHLDQWIKVTAPPRPDLTTGARYAVITTTPPHLGNQYVVSPPSRAPHRSTTTSAPYTTRPTTPPTKYGRTQKYTTTTETVTSTTEKSAIVIQYDQTTPSPEPVTSTDVYDDQTVTAVTNDNPNLDDPLPTDENPKSLEQDQQKTHIEVDPKCQGIAEGVNVSVANCRRYYVQCIQGKAQQRHCQNAKDVFSDRHDGCVSKLVASECKTKAKIELDSSAIFDDDNYCSEHPDGFYQHPKNCSRIVQCFGGEIFEYPPCDRGLAFDEQQGVCNYRDQVEGCSAPDQDEIGFEQTLTGDPAALKAGGCGDHKHGDHVADQTNCSQYLRCVWGQLVTMNCPESTVFNPKLDVCDFPDQVPECKNNVKQ</sequence>
<keyword evidence="4" id="KW-1015">Disulfide bond</keyword>
<evidence type="ECO:0000256" key="6">
    <source>
        <dbReference type="SAM" id="MobiDB-lite"/>
    </source>
</evidence>
<dbReference type="AlphaFoldDB" id="A0AAD4NCW1"/>
<protein>
    <submittedName>
        <fullName evidence="8">Chitin binding peritrophin-A domain-containing protein</fullName>
    </submittedName>
</protein>
<feature type="compositionally biased region" description="Basic and acidic residues" evidence="6">
    <location>
        <begin position="364"/>
        <end position="373"/>
    </location>
</feature>
<keyword evidence="1" id="KW-0147">Chitin-binding</keyword>
<keyword evidence="9" id="KW-1185">Reference proteome</keyword>
<feature type="compositionally biased region" description="Low complexity" evidence="6">
    <location>
        <begin position="456"/>
        <end position="466"/>
    </location>
</feature>
<feature type="compositionally biased region" description="Low complexity" evidence="6">
    <location>
        <begin position="476"/>
        <end position="485"/>
    </location>
</feature>
<name>A0AAD4NCW1_9BILA</name>
<feature type="region of interest" description="Disordered" evidence="6">
    <location>
        <begin position="440"/>
        <end position="485"/>
    </location>
</feature>
<evidence type="ECO:0000259" key="7">
    <source>
        <dbReference type="PROSITE" id="PS50940"/>
    </source>
</evidence>
<dbReference type="InterPro" id="IPR051940">
    <property type="entry name" value="Chitin_bind-dev_reg"/>
</dbReference>
<dbReference type="Pfam" id="PF01607">
    <property type="entry name" value="CBM_14"/>
    <property type="match status" value="2"/>
</dbReference>
<feature type="domain" description="Chitin-binding type-2" evidence="7">
    <location>
        <begin position="708"/>
        <end position="766"/>
    </location>
</feature>
<feature type="domain" description="Chitin-binding type-2" evidence="7">
    <location>
        <begin position="555"/>
        <end position="614"/>
    </location>
</feature>
<evidence type="ECO:0000256" key="3">
    <source>
        <dbReference type="ARBA" id="ARBA00022737"/>
    </source>
</evidence>
<dbReference type="InterPro" id="IPR036508">
    <property type="entry name" value="Chitin-bd_dom_sf"/>
</dbReference>
<feature type="region of interest" description="Disordered" evidence="6">
    <location>
        <begin position="522"/>
        <end position="544"/>
    </location>
</feature>
<dbReference type="Proteomes" id="UP001201812">
    <property type="component" value="Unassembled WGS sequence"/>
</dbReference>
<dbReference type="SMART" id="SM00494">
    <property type="entry name" value="ChtBD2"/>
    <property type="match status" value="3"/>
</dbReference>
<reference evidence="8" key="1">
    <citation type="submission" date="2022-01" db="EMBL/GenBank/DDBJ databases">
        <title>Genome Sequence Resource for Two Populations of Ditylenchus destructor, the Migratory Endoparasitic Phytonematode.</title>
        <authorList>
            <person name="Zhang H."/>
            <person name="Lin R."/>
            <person name="Xie B."/>
        </authorList>
    </citation>
    <scope>NUCLEOTIDE SEQUENCE</scope>
    <source>
        <strain evidence="8">BazhouSP</strain>
    </source>
</reference>
<evidence type="ECO:0000256" key="5">
    <source>
        <dbReference type="ARBA" id="ARBA00023180"/>
    </source>
</evidence>
<feature type="region of interest" description="Disordered" evidence="6">
    <location>
        <begin position="363"/>
        <end position="388"/>
    </location>
</feature>
<organism evidence="8 9">
    <name type="scientific">Ditylenchus destructor</name>
    <dbReference type="NCBI Taxonomy" id="166010"/>
    <lineage>
        <taxon>Eukaryota</taxon>
        <taxon>Metazoa</taxon>
        <taxon>Ecdysozoa</taxon>
        <taxon>Nematoda</taxon>
        <taxon>Chromadorea</taxon>
        <taxon>Rhabditida</taxon>
        <taxon>Tylenchina</taxon>
        <taxon>Tylenchomorpha</taxon>
        <taxon>Sphaerularioidea</taxon>
        <taxon>Anguinidae</taxon>
        <taxon>Anguininae</taxon>
        <taxon>Ditylenchus</taxon>
    </lineage>
</organism>
<evidence type="ECO:0000256" key="4">
    <source>
        <dbReference type="ARBA" id="ARBA00023157"/>
    </source>
</evidence>
<feature type="compositionally biased region" description="Low complexity" evidence="6">
    <location>
        <begin position="524"/>
        <end position="537"/>
    </location>
</feature>
<keyword evidence="2" id="KW-0732">Signal</keyword>
<comment type="caution">
    <text evidence="8">The sequence shown here is derived from an EMBL/GenBank/DDBJ whole genome shotgun (WGS) entry which is preliminary data.</text>
</comment>
<dbReference type="Gene3D" id="2.170.140.10">
    <property type="entry name" value="Chitin binding domain"/>
    <property type="match status" value="2"/>
</dbReference>
<evidence type="ECO:0000313" key="9">
    <source>
        <dbReference type="Proteomes" id="UP001201812"/>
    </source>
</evidence>
<dbReference type="SUPFAM" id="SSF57625">
    <property type="entry name" value="Invertebrate chitin-binding proteins"/>
    <property type="match status" value="3"/>
</dbReference>
<keyword evidence="5" id="KW-0325">Glycoprotein</keyword>